<proteinExistence type="predicted"/>
<feature type="region of interest" description="Disordered" evidence="1">
    <location>
        <begin position="14"/>
        <end position="64"/>
    </location>
</feature>
<name>A0A5C4U1V3_9CORY</name>
<feature type="compositionally biased region" description="Low complexity" evidence="1">
    <location>
        <begin position="26"/>
        <end position="51"/>
    </location>
</feature>
<comment type="caution">
    <text evidence="2">The sequence shown here is derived from an EMBL/GenBank/DDBJ whole genome shotgun (WGS) entry which is preliminary data.</text>
</comment>
<organism evidence="2 3">
    <name type="scientific">Corynebacterium tapiri</name>
    <dbReference type="NCBI Taxonomy" id="1448266"/>
    <lineage>
        <taxon>Bacteria</taxon>
        <taxon>Bacillati</taxon>
        <taxon>Actinomycetota</taxon>
        <taxon>Actinomycetes</taxon>
        <taxon>Mycobacteriales</taxon>
        <taxon>Corynebacteriaceae</taxon>
        <taxon>Corynebacterium</taxon>
    </lineage>
</organism>
<evidence type="ECO:0000256" key="1">
    <source>
        <dbReference type="SAM" id="MobiDB-lite"/>
    </source>
</evidence>
<protein>
    <submittedName>
        <fullName evidence="2">Uncharacterized protein</fullName>
    </submittedName>
</protein>
<evidence type="ECO:0000313" key="3">
    <source>
        <dbReference type="Proteomes" id="UP000312032"/>
    </source>
</evidence>
<keyword evidence="3" id="KW-1185">Reference proteome</keyword>
<reference evidence="2 3" key="1">
    <citation type="submission" date="2019-06" db="EMBL/GenBank/DDBJ databases">
        <authorList>
            <person name="Li J."/>
        </authorList>
    </citation>
    <scope>NUCLEOTIDE SEQUENCE [LARGE SCALE GENOMIC DNA]</scope>
    <source>
        <strain evidence="2 3">LMG 28165</strain>
    </source>
</reference>
<dbReference type="Proteomes" id="UP000312032">
    <property type="component" value="Unassembled WGS sequence"/>
</dbReference>
<dbReference type="OrthoDB" id="4412419at2"/>
<dbReference type="EMBL" id="VDHJ01000013">
    <property type="protein sequence ID" value="TNL95655.1"/>
    <property type="molecule type" value="Genomic_DNA"/>
</dbReference>
<gene>
    <name evidence="2" type="ORF">FHE74_09245</name>
</gene>
<evidence type="ECO:0000313" key="2">
    <source>
        <dbReference type="EMBL" id="TNL95655.1"/>
    </source>
</evidence>
<accession>A0A5C4U1V3</accession>
<sequence>MWLVCTTLPLIALNSCGQPPTPEPTPSSVSSEPSSTTVTTTSPRISTTSEPSPVPAAPTLATDQAATEPYVVECLVGTPGPSLMSDGTTQTTEYCLNQPWAKDYLAAEAAAGLDPSEIPTTVSCPAFLCGYGYDENGNPRPSSGEIQLRHACENGTASPSQCAALEQ</sequence>
<dbReference type="AlphaFoldDB" id="A0A5C4U1V3"/>